<dbReference type="PANTHER" id="PTHR37831">
    <property type="entry name" value="D-RIBOSE PYRANASE"/>
    <property type="match status" value="1"/>
</dbReference>
<evidence type="ECO:0000313" key="7">
    <source>
        <dbReference type="Proteomes" id="UP001596039"/>
    </source>
</evidence>
<dbReference type="PANTHER" id="PTHR37831:SF1">
    <property type="entry name" value="D-RIBOSE PYRANASE"/>
    <property type="match status" value="1"/>
</dbReference>
<evidence type="ECO:0000256" key="3">
    <source>
        <dbReference type="ARBA" id="ARBA00022490"/>
    </source>
</evidence>
<dbReference type="Pfam" id="PF05025">
    <property type="entry name" value="RbsD_FucU"/>
    <property type="match status" value="1"/>
</dbReference>
<accession>A0ABW0NJE9</accession>
<dbReference type="RefSeq" id="WP_386738319.1">
    <property type="nucleotide sequence ID" value="NZ_JBHSMG010000001.1"/>
</dbReference>
<keyword evidence="4 6" id="KW-0413">Isomerase</keyword>
<dbReference type="SUPFAM" id="SSF102546">
    <property type="entry name" value="RbsD-like"/>
    <property type="match status" value="1"/>
</dbReference>
<reference evidence="7" key="1">
    <citation type="journal article" date="2019" name="Int. J. Syst. Evol. Microbiol.">
        <title>The Global Catalogue of Microorganisms (GCM) 10K type strain sequencing project: providing services to taxonomists for standard genome sequencing and annotation.</title>
        <authorList>
            <consortium name="The Broad Institute Genomics Platform"/>
            <consortium name="The Broad Institute Genome Sequencing Center for Infectious Disease"/>
            <person name="Wu L."/>
            <person name="Ma J."/>
        </authorList>
    </citation>
    <scope>NUCLEOTIDE SEQUENCE [LARGE SCALE GENOMIC DNA]</scope>
    <source>
        <strain evidence="7">CGMCC 4.6997</strain>
    </source>
</reference>
<name>A0ABW0NJE9_9MICO</name>
<dbReference type="EC" id="5.4.99.62" evidence="2"/>
<evidence type="ECO:0000256" key="1">
    <source>
        <dbReference type="ARBA" id="ARBA00000223"/>
    </source>
</evidence>
<dbReference type="NCBIfam" id="NF008761">
    <property type="entry name" value="PRK11797.1"/>
    <property type="match status" value="1"/>
</dbReference>
<evidence type="ECO:0000256" key="5">
    <source>
        <dbReference type="ARBA" id="ARBA00023277"/>
    </source>
</evidence>
<evidence type="ECO:0000256" key="2">
    <source>
        <dbReference type="ARBA" id="ARBA00012862"/>
    </source>
</evidence>
<dbReference type="GO" id="GO:0062193">
    <property type="term" value="F:D-ribose pyranase activity"/>
    <property type="evidence" value="ECO:0007669"/>
    <property type="project" value="UniProtKB-EC"/>
</dbReference>
<organism evidence="6 7">
    <name type="scientific">Lysinimonas soli</name>
    <dbReference type="NCBI Taxonomy" id="1074233"/>
    <lineage>
        <taxon>Bacteria</taxon>
        <taxon>Bacillati</taxon>
        <taxon>Actinomycetota</taxon>
        <taxon>Actinomycetes</taxon>
        <taxon>Micrococcales</taxon>
        <taxon>Microbacteriaceae</taxon>
        <taxon>Lysinimonas</taxon>
    </lineage>
</organism>
<dbReference type="InterPro" id="IPR023064">
    <property type="entry name" value="D-ribose_pyranase"/>
</dbReference>
<comment type="catalytic activity">
    <reaction evidence="1">
        <text>beta-D-ribopyranose = beta-D-ribofuranose</text>
        <dbReference type="Rhea" id="RHEA:25432"/>
        <dbReference type="ChEBI" id="CHEBI:27476"/>
        <dbReference type="ChEBI" id="CHEBI:47002"/>
        <dbReference type="EC" id="5.4.99.62"/>
    </reaction>
</comment>
<dbReference type="EMBL" id="JBHSMG010000001">
    <property type="protein sequence ID" value="MFC5500720.1"/>
    <property type="molecule type" value="Genomic_DNA"/>
</dbReference>
<dbReference type="Proteomes" id="UP001596039">
    <property type="component" value="Unassembled WGS sequence"/>
</dbReference>
<proteinExistence type="predicted"/>
<dbReference type="Gene3D" id="3.40.1650.10">
    <property type="entry name" value="RbsD-like domain"/>
    <property type="match status" value="1"/>
</dbReference>
<evidence type="ECO:0000256" key="4">
    <source>
        <dbReference type="ARBA" id="ARBA00023235"/>
    </source>
</evidence>
<keyword evidence="7" id="KW-1185">Reference proteome</keyword>
<protein>
    <recommendedName>
        <fullName evidence="2">D-ribose pyranase</fullName>
        <ecNumber evidence="2">5.4.99.62</ecNumber>
    </recommendedName>
</protein>
<sequence length="130" mass="13388">MHRSNAILNPRLLAAVAGLGHGQSLFIVDPGFPIPDGPELIDLSLHAGTPSFADVLTTIVAELSVESSVAAGETEEHSPPAYAAMIGAGLAPRIVAHDELKLMAANARTIVRTGDVVPFSNIALIGGVTF</sequence>
<evidence type="ECO:0000313" key="6">
    <source>
        <dbReference type="EMBL" id="MFC5500720.1"/>
    </source>
</evidence>
<dbReference type="InterPro" id="IPR007721">
    <property type="entry name" value="RbsD_FucU"/>
</dbReference>
<keyword evidence="5" id="KW-0119">Carbohydrate metabolism</keyword>
<keyword evidence="3" id="KW-0963">Cytoplasm</keyword>
<gene>
    <name evidence="6" type="primary">rbsD</name>
    <name evidence="6" type="ORF">ACFPJ4_00545</name>
</gene>
<comment type="caution">
    <text evidence="6">The sequence shown here is derived from an EMBL/GenBank/DDBJ whole genome shotgun (WGS) entry which is preliminary data.</text>
</comment>
<dbReference type="InterPro" id="IPR023750">
    <property type="entry name" value="RbsD-like_sf"/>
</dbReference>